<evidence type="ECO:0000256" key="2">
    <source>
        <dbReference type="SAM" id="Phobius"/>
    </source>
</evidence>
<feature type="transmembrane region" description="Helical" evidence="2">
    <location>
        <begin position="15"/>
        <end position="33"/>
    </location>
</feature>
<keyword evidence="2" id="KW-0812">Transmembrane</keyword>
<organism evidence="3 4">
    <name type="scientific">Orchesella cincta</name>
    <name type="common">Springtail</name>
    <name type="synonym">Podura cincta</name>
    <dbReference type="NCBI Taxonomy" id="48709"/>
    <lineage>
        <taxon>Eukaryota</taxon>
        <taxon>Metazoa</taxon>
        <taxon>Ecdysozoa</taxon>
        <taxon>Arthropoda</taxon>
        <taxon>Hexapoda</taxon>
        <taxon>Collembola</taxon>
        <taxon>Entomobryomorpha</taxon>
        <taxon>Entomobryoidea</taxon>
        <taxon>Orchesellidae</taxon>
        <taxon>Orchesellinae</taxon>
        <taxon>Orchesella</taxon>
    </lineage>
</organism>
<evidence type="ECO:0000313" key="3">
    <source>
        <dbReference type="EMBL" id="ODM90860.1"/>
    </source>
</evidence>
<proteinExistence type="predicted"/>
<protein>
    <submittedName>
        <fullName evidence="3">Uncharacterized protein</fullName>
    </submittedName>
</protein>
<gene>
    <name evidence="3" type="ORF">Ocin01_15830</name>
</gene>
<feature type="compositionally biased region" description="Polar residues" evidence="1">
    <location>
        <begin position="218"/>
        <end position="232"/>
    </location>
</feature>
<sequence>MLNPCCCISPPYWDVYIRVIDLLLAVGYVWGVVKSIFDSGFRLELSGKDSSLAHSLDCLYHHLRGLPSVQHLESPGRQPKNRFFLVGFLLFIYQIWVVYAYLTSCGVVLLLDSPTVQLNYCLNCSDGDDEIEERENMLIQYLHIMGLYFSCTHYYYYQCLLTPTEVPCQKLAIKNSAAECLSVGRLSNDSMKLITVYPSHKSTTLSTQRHQSMHSTRRLGQTTKPQWTEQSS</sequence>
<name>A0A1D2MD06_ORCCI</name>
<dbReference type="AlphaFoldDB" id="A0A1D2MD06"/>
<feature type="transmembrane region" description="Helical" evidence="2">
    <location>
        <begin position="83"/>
        <end position="102"/>
    </location>
</feature>
<dbReference type="EMBL" id="LJIJ01001766">
    <property type="protein sequence ID" value="ODM90860.1"/>
    <property type="molecule type" value="Genomic_DNA"/>
</dbReference>
<reference evidence="3 4" key="1">
    <citation type="journal article" date="2016" name="Genome Biol. Evol.">
        <title>Gene Family Evolution Reflects Adaptation to Soil Environmental Stressors in the Genome of the Collembolan Orchesella cincta.</title>
        <authorList>
            <person name="Faddeeva-Vakhrusheva A."/>
            <person name="Derks M.F."/>
            <person name="Anvar S.Y."/>
            <person name="Agamennone V."/>
            <person name="Suring W."/>
            <person name="Smit S."/>
            <person name="van Straalen N.M."/>
            <person name="Roelofs D."/>
        </authorList>
    </citation>
    <scope>NUCLEOTIDE SEQUENCE [LARGE SCALE GENOMIC DNA]</scope>
    <source>
        <tissue evidence="3">Mixed pool</tissue>
    </source>
</reference>
<dbReference type="Proteomes" id="UP000094527">
    <property type="component" value="Unassembled WGS sequence"/>
</dbReference>
<keyword evidence="4" id="KW-1185">Reference proteome</keyword>
<evidence type="ECO:0000256" key="1">
    <source>
        <dbReference type="SAM" id="MobiDB-lite"/>
    </source>
</evidence>
<evidence type="ECO:0000313" key="4">
    <source>
        <dbReference type="Proteomes" id="UP000094527"/>
    </source>
</evidence>
<comment type="caution">
    <text evidence="3">The sequence shown here is derived from an EMBL/GenBank/DDBJ whole genome shotgun (WGS) entry which is preliminary data.</text>
</comment>
<accession>A0A1D2MD06</accession>
<feature type="region of interest" description="Disordered" evidence="1">
    <location>
        <begin position="202"/>
        <end position="232"/>
    </location>
</feature>
<keyword evidence="2" id="KW-1133">Transmembrane helix</keyword>
<keyword evidence="2" id="KW-0472">Membrane</keyword>